<reference evidence="1 2" key="1">
    <citation type="journal article" date="2012" name="Stand. Genomic Sci.">
        <title>Complete genome sequence of the facultatively chemolithoautotrophic and methylotrophic alpha Proteobacterium Starkeya novella type strain (ATCC 8093(T)).</title>
        <authorList>
            <person name="Kappler U."/>
            <person name="Davenport K."/>
            <person name="Beatson S."/>
            <person name="Lucas S."/>
            <person name="Lapidus A."/>
            <person name="Copeland A."/>
            <person name="Berry K.W."/>
            <person name="Glavina Del Rio T."/>
            <person name="Hammon N."/>
            <person name="Dalin E."/>
            <person name="Tice H."/>
            <person name="Pitluck S."/>
            <person name="Richardson P."/>
            <person name="Bruce D."/>
            <person name="Goodwin L.A."/>
            <person name="Han C."/>
            <person name="Tapia R."/>
            <person name="Detter J.C."/>
            <person name="Chang Y.J."/>
            <person name="Jeffries C.D."/>
            <person name="Land M."/>
            <person name="Hauser L."/>
            <person name="Kyrpides N.C."/>
            <person name="Goker M."/>
            <person name="Ivanova N."/>
            <person name="Klenk H.P."/>
            <person name="Woyke T."/>
        </authorList>
    </citation>
    <scope>NUCLEOTIDE SEQUENCE [LARGE SCALE GENOMIC DNA]</scope>
    <source>
        <strain evidence="2">ATCC 8093 / DSM 506 / JCM 20403 / CCM 1077 / IAM 12100 / NBRC 12443 / NCIMB 10456</strain>
    </source>
</reference>
<organism evidence="1 2">
    <name type="scientific">Ancylobacter novellus (strain ATCC 8093 / DSM 506 / JCM 20403 / CCM 1077 / IAM 12100 / NBRC 12443 / NCIMB 10456)</name>
    <name type="common">Starkeya novella</name>
    <dbReference type="NCBI Taxonomy" id="639283"/>
    <lineage>
        <taxon>Bacteria</taxon>
        <taxon>Pseudomonadati</taxon>
        <taxon>Pseudomonadota</taxon>
        <taxon>Alphaproteobacteria</taxon>
        <taxon>Hyphomicrobiales</taxon>
        <taxon>Xanthobacteraceae</taxon>
        <taxon>Ancylobacter</taxon>
    </lineage>
</organism>
<protein>
    <submittedName>
        <fullName evidence="1">Uncharacterized protein</fullName>
    </submittedName>
</protein>
<sequence>MDRMHVSDHEIEDVDQEWAKEMYFQLLRGGGAPA</sequence>
<evidence type="ECO:0000313" key="1">
    <source>
        <dbReference type="EMBL" id="ADH88626.1"/>
    </source>
</evidence>
<gene>
    <name evidence="1" type="ordered locus">Snov_1316</name>
</gene>
<dbReference type="AlphaFoldDB" id="D7A8F3"/>
<dbReference type="EMBL" id="CP002026">
    <property type="protein sequence ID" value="ADH88626.1"/>
    <property type="molecule type" value="Genomic_DNA"/>
</dbReference>
<proteinExistence type="predicted"/>
<accession>D7A8F3</accession>
<name>D7A8F3_ANCN5</name>
<keyword evidence="2" id="KW-1185">Reference proteome</keyword>
<dbReference type="HOGENOM" id="CLU_3376196_0_0_5"/>
<dbReference type="STRING" id="639283.Snov_1316"/>
<dbReference type="Proteomes" id="UP000006633">
    <property type="component" value="Chromosome"/>
</dbReference>
<dbReference type="KEGG" id="sno:Snov_1316"/>
<evidence type="ECO:0000313" key="2">
    <source>
        <dbReference type="Proteomes" id="UP000006633"/>
    </source>
</evidence>